<dbReference type="STRING" id="1314785.A0A165H153"/>
<reference evidence="11 12" key="1">
    <citation type="journal article" date="2016" name="Mol. Biol. Evol.">
        <title>Comparative Genomics of Early-Diverging Mushroom-Forming Fungi Provides Insights into the Origins of Lignocellulose Decay Capabilities.</title>
        <authorList>
            <person name="Nagy L.G."/>
            <person name="Riley R."/>
            <person name="Tritt A."/>
            <person name="Adam C."/>
            <person name="Daum C."/>
            <person name="Floudas D."/>
            <person name="Sun H."/>
            <person name="Yadav J.S."/>
            <person name="Pangilinan J."/>
            <person name="Larsson K.H."/>
            <person name="Matsuura K."/>
            <person name="Barry K."/>
            <person name="Labutti K."/>
            <person name="Kuo R."/>
            <person name="Ohm R.A."/>
            <person name="Bhattacharya S.S."/>
            <person name="Shirouzu T."/>
            <person name="Yoshinaga Y."/>
            <person name="Martin F.M."/>
            <person name="Grigoriev I.V."/>
            <person name="Hibbett D.S."/>
        </authorList>
    </citation>
    <scope>NUCLEOTIDE SEQUENCE [LARGE SCALE GENOMIC DNA]</scope>
    <source>
        <strain evidence="11 12">93-53</strain>
    </source>
</reference>
<dbReference type="GO" id="GO:0016740">
    <property type="term" value="F:transferase activity"/>
    <property type="evidence" value="ECO:0007669"/>
    <property type="project" value="UniProtKB-KW"/>
</dbReference>
<dbReference type="EMBL" id="KV427607">
    <property type="protein sequence ID" value="KZT11101.1"/>
    <property type="molecule type" value="Genomic_DNA"/>
</dbReference>
<accession>A0A165H153</accession>
<keyword evidence="8" id="KW-0732">Signal</keyword>
<dbReference type="UniPathway" id="UPA00378"/>
<evidence type="ECO:0000256" key="7">
    <source>
        <dbReference type="ARBA" id="ARBA00023136"/>
    </source>
</evidence>
<evidence type="ECO:0000256" key="1">
    <source>
        <dbReference type="ARBA" id="ARBA00004479"/>
    </source>
</evidence>
<dbReference type="Pfam" id="PF03345">
    <property type="entry name" value="OST48_N"/>
    <property type="match status" value="1"/>
</dbReference>
<dbReference type="Proteomes" id="UP000076871">
    <property type="component" value="Unassembled WGS sequence"/>
</dbReference>
<proteinExistence type="inferred from homology"/>
<dbReference type="Pfam" id="PF23358">
    <property type="entry name" value="OST48_MD"/>
    <property type="match status" value="1"/>
</dbReference>
<evidence type="ECO:0000313" key="12">
    <source>
        <dbReference type="Proteomes" id="UP000076871"/>
    </source>
</evidence>
<dbReference type="PANTHER" id="PTHR10830:SF0">
    <property type="entry name" value="DOLICHYL-DIPHOSPHOOLIGOSACCHARIDE--PROTEIN GLYCOSYLTRANSFERASE 48 KDA SUBUNIT"/>
    <property type="match status" value="1"/>
</dbReference>
<comment type="similarity">
    <text evidence="3 8">Belongs to the DDOST 48 kDa subunit family.</text>
</comment>
<evidence type="ECO:0000256" key="8">
    <source>
        <dbReference type="RuleBase" id="RU361142"/>
    </source>
</evidence>
<comment type="subunit">
    <text evidence="8">Component of the oligosaccharyltransferase (OST) complex.</text>
</comment>
<dbReference type="InterPro" id="IPR005013">
    <property type="entry name" value="DDOST_48_kDa_subunit"/>
</dbReference>
<feature type="transmembrane region" description="Helical" evidence="8">
    <location>
        <begin position="408"/>
        <end position="431"/>
    </location>
</feature>
<keyword evidence="12" id="KW-1185">Reference proteome</keyword>
<sequence length="448" mass="48687">MLSLWPLLLSLAYLAHSVLARSSTGDSVLVVLDPGLKRANFSTFFDGLEERGFELTFRAPKDVQPAVIADDHPNFSHVILFAPDSKNFASDITPQSLVDLLSKNTNLLIAVGTKQTPLTSLAAEFSLILPPPGTPLISHFPERDTPATVIPVNVPASHAVLSPNIPPVWFSGVPFAFGSNPHIVPILNAPVESFAADSDSDSGADALVDASEKGGEGLWAGSSLGLVAGFQTLGGGRATWVGSVDLFNDEFFKRELPGGVHPGNAQFAADIAAWTFQETNMLRIDSVTHHRVNETESASQYTINNHVTYTMHISKFNPQTSTWEPYSGINDMQLEFTMLDPHIRTILPPVAGEAGNYSVTFRVPDRHGVFKFVVDYKRRGWSYLQSTTVVPVVPPRHDEYPRFLSPAWPYYAGAISTSVAFVLFCALWLAGDSVEPQPGKKAKSSKSE</sequence>
<dbReference type="AlphaFoldDB" id="A0A165H153"/>
<protein>
    <recommendedName>
        <fullName evidence="8">Dolichyl-diphosphooligosaccharide--protein glycosyltransferase subunit WBP1</fullName>
        <shortName evidence="8">Oligosaccharyl transferase subunit WBP1</shortName>
    </recommendedName>
</protein>
<name>A0A165H153_9APHY</name>
<feature type="domain" description="OST48 N-terminal" evidence="9">
    <location>
        <begin position="28"/>
        <end position="275"/>
    </location>
</feature>
<dbReference type="GO" id="GO:0008250">
    <property type="term" value="C:oligosaccharyltransferase complex"/>
    <property type="evidence" value="ECO:0007669"/>
    <property type="project" value="TreeGrafter"/>
</dbReference>
<feature type="domain" description="OST48 middle" evidence="10">
    <location>
        <begin position="289"/>
        <end position="430"/>
    </location>
</feature>
<dbReference type="RefSeq" id="XP_040768841.1">
    <property type="nucleotide sequence ID" value="XM_040907785.1"/>
</dbReference>
<dbReference type="FunCoup" id="A0A165H153">
    <property type="interactions" value="548"/>
</dbReference>
<keyword evidence="5 8" id="KW-0256">Endoplasmic reticulum</keyword>
<evidence type="ECO:0000313" key="11">
    <source>
        <dbReference type="EMBL" id="KZT11101.1"/>
    </source>
</evidence>
<gene>
    <name evidence="11" type="ORF">LAESUDRAFT_720281</name>
</gene>
<organism evidence="11 12">
    <name type="scientific">Laetiporus sulphureus 93-53</name>
    <dbReference type="NCBI Taxonomy" id="1314785"/>
    <lineage>
        <taxon>Eukaryota</taxon>
        <taxon>Fungi</taxon>
        <taxon>Dikarya</taxon>
        <taxon>Basidiomycota</taxon>
        <taxon>Agaricomycotina</taxon>
        <taxon>Agaricomycetes</taxon>
        <taxon>Polyporales</taxon>
        <taxon>Laetiporus</taxon>
    </lineage>
</organism>
<comment type="function">
    <text evidence="8">Subunit of the oligosaccharyl transferase (OST) complex that catalyzes the initial transfer of a defined glycan (Glc(3)Man(9)GlcNAc(2) in eukaryotes) from the lipid carrier dolichol-pyrophosphate to an asparagine residue within an Asn-X-Ser/Thr consensus motif in nascent polypeptide chains, the first step in protein N-glycosylation. N-glycosylation occurs cotranslationally and the complex associates with the Sec61 complex at the channel-forming translocon complex that mediates protein translocation across the endoplasmic reticulum (ER).</text>
</comment>
<comment type="subcellular location">
    <subcellularLocation>
        <location evidence="8">Endoplasmic reticulum membrane</location>
        <topology evidence="8">Single-pass type I membrane protein</topology>
    </subcellularLocation>
    <subcellularLocation>
        <location evidence="1">Membrane</location>
        <topology evidence="1">Single-pass type I membrane protein</topology>
    </subcellularLocation>
</comment>
<comment type="pathway">
    <text evidence="2 8">Protein modification; protein glycosylation.</text>
</comment>
<keyword evidence="7 8" id="KW-0472">Membrane</keyword>
<keyword evidence="11" id="KW-0808">Transferase</keyword>
<evidence type="ECO:0000256" key="2">
    <source>
        <dbReference type="ARBA" id="ARBA00004922"/>
    </source>
</evidence>
<feature type="signal peptide" evidence="8">
    <location>
        <begin position="1"/>
        <end position="20"/>
    </location>
</feature>
<evidence type="ECO:0000259" key="9">
    <source>
        <dbReference type="Pfam" id="PF03345"/>
    </source>
</evidence>
<evidence type="ECO:0000256" key="4">
    <source>
        <dbReference type="ARBA" id="ARBA00022692"/>
    </source>
</evidence>
<dbReference type="OrthoDB" id="29105at2759"/>
<evidence type="ECO:0000256" key="3">
    <source>
        <dbReference type="ARBA" id="ARBA00008743"/>
    </source>
</evidence>
<evidence type="ECO:0000259" key="10">
    <source>
        <dbReference type="Pfam" id="PF23358"/>
    </source>
</evidence>
<feature type="chain" id="PRO_5007748406" description="Dolichyl-diphosphooligosaccharide--protein glycosyltransferase subunit WBP1" evidence="8">
    <location>
        <begin position="21"/>
        <end position="448"/>
    </location>
</feature>
<evidence type="ECO:0000256" key="5">
    <source>
        <dbReference type="ARBA" id="ARBA00022824"/>
    </source>
</evidence>
<dbReference type="GeneID" id="63824814"/>
<keyword evidence="6 8" id="KW-1133">Transmembrane helix</keyword>
<dbReference type="InParanoid" id="A0A165H153"/>
<evidence type="ECO:0000256" key="6">
    <source>
        <dbReference type="ARBA" id="ARBA00022989"/>
    </source>
</evidence>
<dbReference type="InterPro" id="IPR055457">
    <property type="entry name" value="OST48_N"/>
</dbReference>
<keyword evidence="4 8" id="KW-0812">Transmembrane</keyword>
<dbReference type="PANTHER" id="PTHR10830">
    <property type="entry name" value="DOLICHYL-DIPHOSPHOOLIGOSACCHARIDE--PROTEIN GLYCOSYLTRANSFERASE 48 KDA SUBUNIT"/>
    <property type="match status" value="1"/>
</dbReference>
<dbReference type="InterPro" id="IPR055459">
    <property type="entry name" value="OST48_MD"/>
</dbReference>
<dbReference type="GO" id="GO:0018279">
    <property type="term" value="P:protein N-linked glycosylation via asparagine"/>
    <property type="evidence" value="ECO:0007669"/>
    <property type="project" value="UniProtKB-UniRule"/>
</dbReference>